<dbReference type="EMBL" id="FOLQ01000023">
    <property type="protein sequence ID" value="SFE97040.1"/>
    <property type="molecule type" value="Genomic_DNA"/>
</dbReference>
<organism evidence="3 4">
    <name type="scientific">Spirosoma endophyticum</name>
    <dbReference type="NCBI Taxonomy" id="662367"/>
    <lineage>
        <taxon>Bacteria</taxon>
        <taxon>Pseudomonadati</taxon>
        <taxon>Bacteroidota</taxon>
        <taxon>Cytophagia</taxon>
        <taxon>Cytophagales</taxon>
        <taxon>Cytophagaceae</taxon>
        <taxon>Spirosoma</taxon>
    </lineage>
</organism>
<evidence type="ECO:0000313" key="4">
    <source>
        <dbReference type="Proteomes" id="UP000198598"/>
    </source>
</evidence>
<dbReference type="PANTHER" id="PTHR34220">
    <property type="entry name" value="SENSOR HISTIDINE KINASE YPDA"/>
    <property type="match status" value="1"/>
</dbReference>
<accession>A0A1I2EXU1</accession>
<keyword evidence="3" id="KW-0808">Transferase</keyword>
<dbReference type="InterPro" id="IPR050640">
    <property type="entry name" value="Bact_2-comp_sensor_kinase"/>
</dbReference>
<feature type="domain" description="Signal transduction histidine kinase internal region" evidence="2">
    <location>
        <begin position="191"/>
        <end position="269"/>
    </location>
</feature>
<protein>
    <submittedName>
        <fullName evidence="3">Histidine kinase</fullName>
    </submittedName>
</protein>
<feature type="transmembrane region" description="Helical" evidence="1">
    <location>
        <begin position="95"/>
        <end position="115"/>
    </location>
</feature>
<dbReference type="InterPro" id="IPR010559">
    <property type="entry name" value="Sig_transdc_His_kin_internal"/>
</dbReference>
<feature type="transmembrane region" description="Helical" evidence="1">
    <location>
        <begin position="65"/>
        <end position="88"/>
    </location>
</feature>
<keyword evidence="1" id="KW-1133">Transmembrane helix</keyword>
<dbReference type="STRING" id="662367.SAMN05216167_12374"/>
<reference evidence="3 4" key="1">
    <citation type="submission" date="2016-10" db="EMBL/GenBank/DDBJ databases">
        <authorList>
            <person name="de Groot N.N."/>
        </authorList>
    </citation>
    <scope>NUCLEOTIDE SEQUENCE [LARGE SCALE GENOMIC DNA]</scope>
    <source>
        <strain evidence="3 4">DSM 26130</strain>
    </source>
</reference>
<dbReference type="Proteomes" id="UP000198598">
    <property type="component" value="Unassembled WGS sequence"/>
</dbReference>
<evidence type="ECO:0000256" key="1">
    <source>
        <dbReference type="SAM" id="Phobius"/>
    </source>
</evidence>
<keyword evidence="1" id="KW-0472">Membrane</keyword>
<keyword evidence="1" id="KW-0812">Transmembrane</keyword>
<feature type="transmembrane region" description="Helical" evidence="1">
    <location>
        <begin position="29"/>
        <end position="53"/>
    </location>
</feature>
<dbReference type="PANTHER" id="PTHR34220:SF7">
    <property type="entry name" value="SENSOR HISTIDINE KINASE YPDA"/>
    <property type="match status" value="1"/>
</dbReference>
<keyword evidence="3" id="KW-0418">Kinase</keyword>
<name>A0A1I2EXU1_9BACT</name>
<dbReference type="GO" id="GO:0016020">
    <property type="term" value="C:membrane"/>
    <property type="evidence" value="ECO:0007669"/>
    <property type="project" value="InterPro"/>
</dbReference>
<keyword evidence="4" id="KW-1185">Reference proteome</keyword>
<proteinExistence type="predicted"/>
<dbReference type="AlphaFoldDB" id="A0A1I2EXU1"/>
<gene>
    <name evidence="3" type="ORF">SAMN05216167_12374</name>
</gene>
<sequence>MLTDPSTPLLTSQLALLTDETRYRGWTRIGFHGVLLLGVFLLIFSTYIPWFLYPNPSLHYPVKTYAGPILRDSLSVIVQYYSLVYLFTHYGRRPLVLLLGLALYYVVLFTVYYYSSYIVKHYFGLTDDYSGSINHFERLPYGRALFNLGTFFHLLFIIERAFYPLAVKLVLEVYRRQVRHGQLQQQYTRLELDFLKSQINPHFLFNVLNSIYALTEEESPQAARITLQLSGMMRYALYETADSLVPLSKELSFIRNYMNLEQLRTAKRLALASELPESVDESLQIAPFLLITFLENAFKHGVQNNAQKSWVKLSLVIIDDVLNLSLSNSKPVNPYPMLGGLGLSNVKKRLSLQYPDHRLRILDEETTYSITLQLTLSRKEGLVRQ</sequence>
<evidence type="ECO:0000259" key="2">
    <source>
        <dbReference type="Pfam" id="PF06580"/>
    </source>
</evidence>
<dbReference type="GO" id="GO:0000155">
    <property type="term" value="F:phosphorelay sensor kinase activity"/>
    <property type="evidence" value="ECO:0007669"/>
    <property type="project" value="InterPro"/>
</dbReference>
<evidence type="ECO:0000313" key="3">
    <source>
        <dbReference type="EMBL" id="SFE97040.1"/>
    </source>
</evidence>
<dbReference type="Pfam" id="PF06580">
    <property type="entry name" value="His_kinase"/>
    <property type="match status" value="1"/>
</dbReference>